<dbReference type="Proteomes" id="UP000549394">
    <property type="component" value="Unassembled WGS sequence"/>
</dbReference>
<comment type="subcellular location">
    <subcellularLocation>
        <location evidence="1">Nucleus</location>
    </subcellularLocation>
</comment>
<evidence type="ECO:0000259" key="9">
    <source>
        <dbReference type="PROSITE" id="PS50157"/>
    </source>
</evidence>
<dbReference type="SUPFAM" id="SSF57667">
    <property type="entry name" value="beta-beta-alpha zinc fingers"/>
    <property type="match status" value="1"/>
</dbReference>
<gene>
    <name evidence="10" type="ORF">DGYR_LOCUS6016</name>
</gene>
<dbReference type="OrthoDB" id="3176202at2759"/>
<keyword evidence="3" id="KW-0677">Repeat</keyword>
<keyword evidence="6" id="KW-0539">Nucleus</keyword>
<keyword evidence="11" id="KW-1185">Reference proteome</keyword>
<dbReference type="Pfam" id="PF00096">
    <property type="entry name" value="zf-C2H2"/>
    <property type="match status" value="1"/>
</dbReference>
<dbReference type="GO" id="GO:0005634">
    <property type="term" value="C:nucleus"/>
    <property type="evidence" value="ECO:0007669"/>
    <property type="project" value="UniProtKB-SubCell"/>
</dbReference>
<keyword evidence="4 7" id="KW-0863">Zinc-finger</keyword>
<comment type="caution">
    <text evidence="10">The sequence shown here is derived from an EMBL/GenBank/DDBJ whole genome shotgun (WGS) entry which is preliminary data.</text>
</comment>
<evidence type="ECO:0000256" key="6">
    <source>
        <dbReference type="ARBA" id="ARBA00023242"/>
    </source>
</evidence>
<accession>A0A7I8VP62</accession>
<dbReference type="PROSITE" id="PS50157">
    <property type="entry name" value="ZINC_FINGER_C2H2_2"/>
    <property type="match status" value="2"/>
</dbReference>
<dbReference type="FunFam" id="3.30.160.60:FF:000446">
    <property type="entry name" value="Zinc finger protein"/>
    <property type="match status" value="1"/>
</dbReference>
<dbReference type="InterPro" id="IPR050331">
    <property type="entry name" value="Zinc_finger"/>
</dbReference>
<feature type="compositionally biased region" description="Basic and acidic residues" evidence="8">
    <location>
        <begin position="124"/>
        <end position="138"/>
    </location>
</feature>
<name>A0A7I8VP62_9ANNE</name>
<evidence type="ECO:0000256" key="2">
    <source>
        <dbReference type="ARBA" id="ARBA00022723"/>
    </source>
</evidence>
<reference evidence="10 11" key="1">
    <citation type="submission" date="2020-08" db="EMBL/GenBank/DDBJ databases">
        <authorList>
            <person name="Hejnol A."/>
        </authorList>
    </citation>
    <scope>NUCLEOTIDE SEQUENCE [LARGE SCALE GENOMIC DNA]</scope>
</reference>
<evidence type="ECO:0000256" key="1">
    <source>
        <dbReference type="ARBA" id="ARBA00004123"/>
    </source>
</evidence>
<evidence type="ECO:0000256" key="7">
    <source>
        <dbReference type="PROSITE-ProRule" id="PRU00042"/>
    </source>
</evidence>
<dbReference type="GO" id="GO:0010468">
    <property type="term" value="P:regulation of gene expression"/>
    <property type="evidence" value="ECO:0007669"/>
    <property type="project" value="TreeGrafter"/>
</dbReference>
<feature type="compositionally biased region" description="Polar residues" evidence="8">
    <location>
        <begin position="108"/>
        <end position="120"/>
    </location>
</feature>
<keyword evidence="5" id="KW-0862">Zinc</keyword>
<proteinExistence type="predicted"/>
<evidence type="ECO:0000256" key="8">
    <source>
        <dbReference type="SAM" id="MobiDB-lite"/>
    </source>
</evidence>
<dbReference type="GO" id="GO:0008270">
    <property type="term" value="F:zinc ion binding"/>
    <property type="evidence" value="ECO:0007669"/>
    <property type="project" value="UniProtKB-KW"/>
</dbReference>
<dbReference type="EMBL" id="CAJFCJ010000007">
    <property type="protein sequence ID" value="CAD5117494.1"/>
    <property type="molecule type" value="Genomic_DNA"/>
</dbReference>
<evidence type="ECO:0000313" key="11">
    <source>
        <dbReference type="Proteomes" id="UP000549394"/>
    </source>
</evidence>
<evidence type="ECO:0000256" key="4">
    <source>
        <dbReference type="ARBA" id="ARBA00022771"/>
    </source>
</evidence>
<dbReference type="Gene3D" id="3.30.160.60">
    <property type="entry name" value="Classic Zinc Finger"/>
    <property type="match status" value="1"/>
</dbReference>
<dbReference type="AlphaFoldDB" id="A0A7I8VP62"/>
<organism evidence="10 11">
    <name type="scientific">Dimorphilus gyrociliatus</name>
    <dbReference type="NCBI Taxonomy" id="2664684"/>
    <lineage>
        <taxon>Eukaryota</taxon>
        <taxon>Metazoa</taxon>
        <taxon>Spiralia</taxon>
        <taxon>Lophotrochozoa</taxon>
        <taxon>Annelida</taxon>
        <taxon>Polychaeta</taxon>
        <taxon>Polychaeta incertae sedis</taxon>
        <taxon>Dinophilidae</taxon>
        <taxon>Dimorphilus</taxon>
    </lineage>
</organism>
<feature type="region of interest" description="Disordered" evidence="8">
    <location>
        <begin position="57"/>
        <end position="155"/>
    </location>
</feature>
<sequence>MGSMSLDSLKQQFVTLVNDASNLDGLRDFMLWVDVKVAEYKTSGKVTNDCNENEERWMKRSTQNTVKEESDDECIDEANPFSGESKNSDDQSDDMANRQQSRSRRKTSVPQRTQLPTSGCSDEGTVKNEMKDSRHSSEYRSVQPIGIDPGSDTLRKSEMDTALSLAALSAQDPDEPIDMSVPRNKTSSNMKPASESHSSSTFVLDTGRYEIVPTESENGTAANSGSGATSFIKVVKQSKYLNLRKESRIINGEVCFVCPHCSKLFARSSNFSRHMRIHRGVYSYICSNCSRGFFRKEHFEKHKCYRRPMGHTWDRTTKAESNLMQKVATKSPTDGDANNN</sequence>
<dbReference type="PROSITE" id="PS00028">
    <property type="entry name" value="ZINC_FINGER_C2H2_1"/>
    <property type="match status" value="1"/>
</dbReference>
<evidence type="ECO:0000256" key="3">
    <source>
        <dbReference type="ARBA" id="ARBA00022737"/>
    </source>
</evidence>
<evidence type="ECO:0000256" key="5">
    <source>
        <dbReference type="ARBA" id="ARBA00022833"/>
    </source>
</evidence>
<protein>
    <submittedName>
        <fullName evidence="10">DgyrCDS6263</fullName>
    </submittedName>
</protein>
<feature type="domain" description="C2H2-type" evidence="9">
    <location>
        <begin position="284"/>
        <end position="316"/>
    </location>
</feature>
<evidence type="ECO:0000313" key="10">
    <source>
        <dbReference type="EMBL" id="CAD5117494.1"/>
    </source>
</evidence>
<dbReference type="PANTHER" id="PTHR16515">
    <property type="entry name" value="PR DOMAIN ZINC FINGER PROTEIN"/>
    <property type="match status" value="1"/>
</dbReference>
<dbReference type="SMART" id="SM00355">
    <property type="entry name" value="ZnF_C2H2"/>
    <property type="match status" value="2"/>
</dbReference>
<keyword evidence="2" id="KW-0479">Metal-binding</keyword>
<dbReference type="InterPro" id="IPR013087">
    <property type="entry name" value="Znf_C2H2_type"/>
</dbReference>
<dbReference type="InterPro" id="IPR036236">
    <property type="entry name" value="Znf_C2H2_sf"/>
</dbReference>
<feature type="domain" description="C2H2-type" evidence="9">
    <location>
        <begin position="256"/>
        <end position="283"/>
    </location>
</feature>
<dbReference type="PANTHER" id="PTHR16515:SF66">
    <property type="entry name" value="C2H2-TYPE DOMAIN-CONTAINING PROTEIN"/>
    <property type="match status" value="1"/>
</dbReference>